<proteinExistence type="inferred from homology"/>
<dbReference type="PANTHER" id="PTHR30069">
    <property type="entry name" value="TONB-DEPENDENT OUTER MEMBRANE RECEPTOR"/>
    <property type="match status" value="1"/>
</dbReference>
<reference evidence="17 18" key="1">
    <citation type="submission" date="2019-12" db="EMBL/GenBank/DDBJ databases">
        <title>Genomic-based taxomic classification of the family Erythrobacteraceae.</title>
        <authorList>
            <person name="Xu L."/>
        </authorList>
    </citation>
    <scope>NUCLEOTIDE SEQUENCE [LARGE SCALE GENOMIC DNA]</scope>
    <source>
        <strain evidence="17 18">MCCC 1K02066</strain>
    </source>
</reference>
<dbReference type="InterPro" id="IPR039426">
    <property type="entry name" value="TonB-dep_rcpt-like"/>
</dbReference>
<comment type="subcellular location">
    <subcellularLocation>
        <location evidence="1 10">Cell outer membrane</location>
        <topology evidence="1 10">Multi-pass membrane protein</topology>
    </subcellularLocation>
</comment>
<keyword evidence="6 12" id="KW-0798">TonB box</keyword>
<evidence type="ECO:0000256" key="12">
    <source>
        <dbReference type="RuleBase" id="RU003357"/>
    </source>
</evidence>
<keyword evidence="8 17" id="KW-0675">Receptor</keyword>
<evidence type="ECO:0000256" key="6">
    <source>
        <dbReference type="ARBA" id="ARBA00023077"/>
    </source>
</evidence>
<evidence type="ECO:0000256" key="11">
    <source>
        <dbReference type="PROSITE-ProRule" id="PRU10144"/>
    </source>
</evidence>
<evidence type="ECO:0000256" key="8">
    <source>
        <dbReference type="ARBA" id="ARBA00023170"/>
    </source>
</evidence>
<accession>A0A6I4UW95</accession>
<dbReference type="InterPro" id="IPR037066">
    <property type="entry name" value="Plug_dom_sf"/>
</dbReference>
<evidence type="ECO:0000256" key="10">
    <source>
        <dbReference type="PROSITE-ProRule" id="PRU01360"/>
    </source>
</evidence>
<evidence type="ECO:0000256" key="13">
    <source>
        <dbReference type="SAM" id="MobiDB-lite"/>
    </source>
</evidence>
<comment type="similarity">
    <text evidence="10 12">Belongs to the TonB-dependent receptor family.</text>
</comment>
<evidence type="ECO:0000259" key="15">
    <source>
        <dbReference type="Pfam" id="PF00593"/>
    </source>
</evidence>
<protein>
    <submittedName>
        <fullName evidence="17">TonB-dependent receptor</fullName>
    </submittedName>
</protein>
<keyword evidence="3 10" id="KW-1134">Transmembrane beta strand</keyword>
<dbReference type="PANTHER" id="PTHR30069:SF29">
    <property type="entry name" value="HEMOGLOBIN AND HEMOGLOBIN-HAPTOGLOBIN-BINDING PROTEIN 1-RELATED"/>
    <property type="match status" value="1"/>
</dbReference>
<feature type="domain" description="TonB-dependent receptor-like beta-barrel" evidence="15">
    <location>
        <begin position="191"/>
        <end position="640"/>
    </location>
</feature>
<keyword evidence="2 10" id="KW-0813">Transport</keyword>
<evidence type="ECO:0000259" key="16">
    <source>
        <dbReference type="Pfam" id="PF07715"/>
    </source>
</evidence>
<evidence type="ECO:0000256" key="5">
    <source>
        <dbReference type="ARBA" id="ARBA00022729"/>
    </source>
</evidence>
<dbReference type="InterPro" id="IPR010917">
    <property type="entry name" value="TonB_rcpt_CS"/>
</dbReference>
<dbReference type="PROSITE" id="PS52016">
    <property type="entry name" value="TONB_DEPENDENT_REC_3"/>
    <property type="match status" value="1"/>
</dbReference>
<evidence type="ECO:0000313" key="18">
    <source>
        <dbReference type="Proteomes" id="UP000469159"/>
    </source>
</evidence>
<dbReference type="Proteomes" id="UP000469159">
    <property type="component" value="Unassembled WGS sequence"/>
</dbReference>
<evidence type="ECO:0000256" key="1">
    <source>
        <dbReference type="ARBA" id="ARBA00004571"/>
    </source>
</evidence>
<gene>
    <name evidence="17" type="ORF">GRI75_10880</name>
</gene>
<sequence length="670" mass="72084">MNPKYLTLAPLLLPAAPALAQEAGFDPDVIVVTGEGLPDTPASPAYDTQVLERDRIVSTGSGRLEDALSSVAGFQQFRRSDSRSSNPSAQGVTLRALGGNATSRALVLLDGVPLADPFFGYIPLSAVAPERLENIRVTRGGGSGPFGAGALAGTIELNSADASDLGLVTASALINDRAETELSGTFAPEVGNGYATISGRWDRGKGFYTTPEDQRVPATARARFDSWSAGGRLVQDLGGDITLQVRGLAFEDHRTLRFEGADSSSEGQDISLRVVGRGPWQFDAIAYKQWRNFTNVVVSSTRFVPVLDQKDTPSEGEGGKIEVRPPVGGGHTLRLGADFRQSTGDLFEDAYSAFTGARTEQRFAGGENTDLGLFAEDDWQIGPVILTGGVRADRYEIRDGYYRALSGDGETVRTDTTFADRSDWEFSYRGGVVMPLSSGLQVRAAAYSGLRLPTLNELYRPFVVFPVETRANENLVPERLEGFDVGLDWRASPGVRFALTAWDNKVKDAITNVTIGTNLRERRNIGAIDARGLEFSAELEHGPFGLDGSLAYTDAEQEGSGPAADLNGFRPSQTPAWAASATASYRPAEGMLLAATLRHVGKQFEDDQESDVLPAATTVDLYAQVPLYEKLSFVARAENLFDEEIVTRNQGGSIDLGIPRTVWAGLRYGF</sequence>
<dbReference type="GO" id="GO:0015344">
    <property type="term" value="F:siderophore uptake transmembrane transporter activity"/>
    <property type="evidence" value="ECO:0007669"/>
    <property type="project" value="TreeGrafter"/>
</dbReference>
<dbReference type="GO" id="GO:0044718">
    <property type="term" value="P:siderophore transmembrane transport"/>
    <property type="evidence" value="ECO:0007669"/>
    <property type="project" value="TreeGrafter"/>
</dbReference>
<feature type="domain" description="TonB-dependent receptor plug" evidence="16">
    <location>
        <begin position="46"/>
        <end position="154"/>
    </location>
</feature>
<evidence type="ECO:0000256" key="7">
    <source>
        <dbReference type="ARBA" id="ARBA00023136"/>
    </source>
</evidence>
<feature type="short sequence motif" description="TonB C-terminal box" evidence="11">
    <location>
        <begin position="653"/>
        <end position="670"/>
    </location>
</feature>
<dbReference type="PROSITE" id="PS01156">
    <property type="entry name" value="TONB_DEPENDENT_REC_2"/>
    <property type="match status" value="1"/>
</dbReference>
<dbReference type="Pfam" id="PF07715">
    <property type="entry name" value="Plug"/>
    <property type="match status" value="1"/>
</dbReference>
<keyword evidence="7 10" id="KW-0472">Membrane</keyword>
<keyword evidence="9 10" id="KW-0998">Cell outer membrane</keyword>
<evidence type="ECO:0000256" key="9">
    <source>
        <dbReference type="ARBA" id="ARBA00023237"/>
    </source>
</evidence>
<evidence type="ECO:0000256" key="3">
    <source>
        <dbReference type="ARBA" id="ARBA00022452"/>
    </source>
</evidence>
<evidence type="ECO:0000256" key="14">
    <source>
        <dbReference type="SAM" id="SignalP"/>
    </source>
</evidence>
<name>A0A6I4UW95_9SPHN</name>
<dbReference type="RefSeq" id="WP_160747008.1">
    <property type="nucleotide sequence ID" value="NZ_WTYK01000006.1"/>
</dbReference>
<evidence type="ECO:0000313" key="17">
    <source>
        <dbReference type="EMBL" id="MXP42144.1"/>
    </source>
</evidence>
<dbReference type="EMBL" id="WTYK01000006">
    <property type="protein sequence ID" value="MXP42144.1"/>
    <property type="molecule type" value="Genomic_DNA"/>
</dbReference>
<keyword evidence="4 10" id="KW-0812">Transmembrane</keyword>
<feature type="chain" id="PRO_5026262418" evidence="14">
    <location>
        <begin position="21"/>
        <end position="670"/>
    </location>
</feature>
<dbReference type="InterPro" id="IPR036942">
    <property type="entry name" value="Beta-barrel_TonB_sf"/>
</dbReference>
<dbReference type="Gene3D" id="2.40.170.20">
    <property type="entry name" value="TonB-dependent receptor, beta-barrel domain"/>
    <property type="match status" value="1"/>
</dbReference>
<dbReference type="InterPro" id="IPR012910">
    <property type="entry name" value="Plug_dom"/>
</dbReference>
<feature type="signal peptide" evidence="14">
    <location>
        <begin position="1"/>
        <end position="20"/>
    </location>
</feature>
<comment type="caution">
    <text evidence="17">The sequence shown here is derived from an EMBL/GenBank/DDBJ whole genome shotgun (WGS) entry which is preliminary data.</text>
</comment>
<dbReference type="AlphaFoldDB" id="A0A6I4UW95"/>
<dbReference type="Pfam" id="PF00593">
    <property type="entry name" value="TonB_dep_Rec_b-barrel"/>
    <property type="match status" value="1"/>
</dbReference>
<dbReference type="GO" id="GO:0009279">
    <property type="term" value="C:cell outer membrane"/>
    <property type="evidence" value="ECO:0007669"/>
    <property type="project" value="UniProtKB-SubCell"/>
</dbReference>
<evidence type="ECO:0000256" key="4">
    <source>
        <dbReference type="ARBA" id="ARBA00022692"/>
    </source>
</evidence>
<feature type="compositionally biased region" description="Basic and acidic residues" evidence="13">
    <location>
        <begin position="308"/>
        <end position="323"/>
    </location>
</feature>
<organism evidence="17 18">
    <name type="scientific">Croceibacterium soli</name>
    <dbReference type="NCBI Taxonomy" id="1739690"/>
    <lineage>
        <taxon>Bacteria</taxon>
        <taxon>Pseudomonadati</taxon>
        <taxon>Pseudomonadota</taxon>
        <taxon>Alphaproteobacteria</taxon>
        <taxon>Sphingomonadales</taxon>
        <taxon>Erythrobacteraceae</taxon>
        <taxon>Croceibacterium</taxon>
    </lineage>
</organism>
<dbReference type="SUPFAM" id="SSF56935">
    <property type="entry name" value="Porins"/>
    <property type="match status" value="1"/>
</dbReference>
<dbReference type="OrthoDB" id="7374174at2"/>
<dbReference type="InterPro" id="IPR000531">
    <property type="entry name" value="Beta-barrel_TonB"/>
</dbReference>
<evidence type="ECO:0000256" key="2">
    <source>
        <dbReference type="ARBA" id="ARBA00022448"/>
    </source>
</evidence>
<keyword evidence="5 14" id="KW-0732">Signal</keyword>
<feature type="region of interest" description="Disordered" evidence="13">
    <location>
        <begin position="308"/>
        <end position="327"/>
    </location>
</feature>
<dbReference type="Gene3D" id="2.170.130.10">
    <property type="entry name" value="TonB-dependent receptor, plug domain"/>
    <property type="match status" value="1"/>
</dbReference>
<keyword evidence="18" id="KW-1185">Reference proteome</keyword>